<dbReference type="PANTHER" id="PTHR33048">
    <property type="entry name" value="PTH11-LIKE INTEGRAL MEMBRANE PROTEIN (AFU_ORTHOLOGUE AFUA_5G11245)"/>
    <property type="match status" value="1"/>
</dbReference>
<protein>
    <recommendedName>
        <fullName evidence="8">Rhodopsin domain-containing protein</fullName>
    </recommendedName>
</protein>
<feature type="transmembrane region" description="Helical" evidence="7">
    <location>
        <begin position="99"/>
        <end position="123"/>
    </location>
</feature>
<feature type="compositionally biased region" description="Polar residues" evidence="6">
    <location>
        <begin position="325"/>
        <end position="341"/>
    </location>
</feature>
<organism evidence="9 10">
    <name type="scientific">Phyllachora maydis</name>
    <dbReference type="NCBI Taxonomy" id="1825666"/>
    <lineage>
        <taxon>Eukaryota</taxon>
        <taxon>Fungi</taxon>
        <taxon>Dikarya</taxon>
        <taxon>Ascomycota</taxon>
        <taxon>Pezizomycotina</taxon>
        <taxon>Sordariomycetes</taxon>
        <taxon>Sordariomycetidae</taxon>
        <taxon>Phyllachorales</taxon>
        <taxon>Phyllachoraceae</taxon>
        <taxon>Phyllachora</taxon>
    </lineage>
</organism>
<dbReference type="GO" id="GO:0016020">
    <property type="term" value="C:membrane"/>
    <property type="evidence" value="ECO:0007669"/>
    <property type="project" value="UniProtKB-SubCell"/>
</dbReference>
<evidence type="ECO:0000259" key="8">
    <source>
        <dbReference type="Pfam" id="PF20684"/>
    </source>
</evidence>
<dbReference type="InterPro" id="IPR049326">
    <property type="entry name" value="Rhodopsin_dom_fungi"/>
</dbReference>
<dbReference type="Proteomes" id="UP001217918">
    <property type="component" value="Unassembled WGS sequence"/>
</dbReference>
<keyword evidence="2 7" id="KW-0812">Transmembrane</keyword>
<gene>
    <name evidence="9" type="ORF">P8C59_002731</name>
</gene>
<dbReference type="AlphaFoldDB" id="A0AAD9I066"/>
<evidence type="ECO:0000256" key="5">
    <source>
        <dbReference type="ARBA" id="ARBA00038359"/>
    </source>
</evidence>
<feature type="transmembrane region" description="Helical" evidence="7">
    <location>
        <begin position="135"/>
        <end position="157"/>
    </location>
</feature>
<name>A0AAD9I066_9PEZI</name>
<accession>A0AAD9I066</accession>
<reference evidence="9" key="1">
    <citation type="journal article" date="2023" name="Mol. Plant Microbe Interact.">
        <title>Elucidating the Obligate Nature and Biological Capacity of an Invasive Fungal Corn Pathogen.</title>
        <authorList>
            <person name="MacCready J.S."/>
            <person name="Roggenkamp E.M."/>
            <person name="Gdanetz K."/>
            <person name="Chilvers M.I."/>
        </authorList>
    </citation>
    <scope>NUCLEOTIDE SEQUENCE</scope>
    <source>
        <strain evidence="9">PM02</strain>
    </source>
</reference>
<comment type="caution">
    <text evidence="9">The sequence shown here is derived from an EMBL/GenBank/DDBJ whole genome shotgun (WGS) entry which is preliminary data.</text>
</comment>
<dbReference type="EMBL" id="JAQQPM010000002">
    <property type="protein sequence ID" value="KAK2068060.1"/>
    <property type="molecule type" value="Genomic_DNA"/>
</dbReference>
<feature type="domain" description="Rhodopsin" evidence="8">
    <location>
        <begin position="39"/>
        <end position="282"/>
    </location>
</feature>
<dbReference type="PANTHER" id="PTHR33048:SF155">
    <property type="entry name" value="INTEGRAL MEMBRANE PROTEIN"/>
    <property type="match status" value="1"/>
</dbReference>
<keyword evidence="3 7" id="KW-1133">Transmembrane helix</keyword>
<feature type="region of interest" description="Disordered" evidence="6">
    <location>
        <begin position="292"/>
        <end position="341"/>
    </location>
</feature>
<sequence length="394" mass="43295">MNTTKPHFSEAYLAESLAPQLTIVNWVTTMAAVLVLGLKLFTTGVLKKTIGLDDLFISLATVMSIMATVAVQMSINLGLGRHVAWVESLGLQQLADCLLWQTVGFPFNILAFSLPNISIAILIERLLHPSPVRKVCLFAMVSLQLLLSVVAVILYFAQCQPVRYLWDAARVDGTCWNPSVFFGYYYFFSVYTALTDLVLAVVPVTAFWQLNMKKSTRLGVCVLMALTLLSAVVTVAKTCYVPLLADHQDLLYAVVPLVEWGLIEQNVVIIAAAGPTLRPFFQLCTGRRVGTTTAGDSKEMNSGGSSKPTSGNQTVMASRSELRTKQSLRSSHVRLDSSSELELNNMLHETEAQGDEPKGDGESGDRTIVRTLQVNVDVSNDWKPEDGHKVKSHW</sequence>
<proteinExistence type="inferred from homology"/>
<evidence type="ECO:0000256" key="1">
    <source>
        <dbReference type="ARBA" id="ARBA00004141"/>
    </source>
</evidence>
<evidence type="ECO:0000256" key="3">
    <source>
        <dbReference type="ARBA" id="ARBA00022989"/>
    </source>
</evidence>
<keyword evidence="4 7" id="KW-0472">Membrane</keyword>
<evidence type="ECO:0000313" key="9">
    <source>
        <dbReference type="EMBL" id="KAK2068060.1"/>
    </source>
</evidence>
<comment type="subcellular location">
    <subcellularLocation>
        <location evidence="1">Membrane</location>
        <topology evidence="1">Multi-pass membrane protein</topology>
    </subcellularLocation>
</comment>
<evidence type="ECO:0000256" key="4">
    <source>
        <dbReference type="ARBA" id="ARBA00023136"/>
    </source>
</evidence>
<feature type="region of interest" description="Disordered" evidence="6">
    <location>
        <begin position="348"/>
        <end position="367"/>
    </location>
</feature>
<evidence type="ECO:0000256" key="6">
    <source>
        <dbReference type="SAM" id="MobiDB-lite"/>
    </source>
</evidence>
<dbReference type="Pfam" id="PF20684">
    <property type="entry name" value="Fung_rhodopsin"/>
    <property type="match status" value="1"/>
</dbReference>
<feature type="transmembrane region" description="Helical" evidence="7">
    <location>
        <begin position="220"/>
        <end position="244"/>
    </location>
</feature>
<keyword evidence="10" id="KW-1185">Reference proteome</keyword>
<feature type="compositionally biased region" description="Polar residues" evidence="6">
    <location>
        <begin position="292"/>
        <end position="317"/>
    </location>
</feature>
<feature type="transmembrane region" description="Helical" evidence="7">
    <location>
        <begin position="184"/>
        <end position="208"/>
    </location>
</feature>
<evidence type="ECO:0000256" key="2">
    <source>
        <dbReference type="ARBA" id="ARBA00022692"/>
    </source>
</evidence>
<evidence type="ECO:0000256" key="7">
    <source>
        <dbReference type="SAM" id="Phobius"/>
    </source>
</evidence>
<feature type="transmembrane region" description="Helical" evidence="7">
    <location>
        <begin position="55"/>
        <end position="79"/>
    </location>
</feature>
<dbReference type="InterPro" id="IPR052337">
    <property type="entry name" value="SAT4-like"/>
</dbReference>
<evidence type="ECO:0000313" key="10">
    <source>
        <dbReference type="Proteomes" id="UP001217918"/>
    </source>
</evidence>
<feature type="transmembrane region" description="Helical" evidence="7">
    <location>
        <begin position="23"/>
        <end position="43"/>
    </location>
</feature>
<comment type="similarity">
    <text evidence="5">Belongs to the SAT4 family.</text>
</comment>